<evidence type="ECO:0000313" key="1">
    <source>
        <dbReference type="EMBL" id="CAG8699471.1"/>
    </source>
</evidence>
<name>A0ACA9PEE5_9GLOM</name>
<reference evidence="1" key="1">
    <citation type="submission" date="2021-06" db="EMBL/GenBank/DDBJ databases">
        <authorList>
            <person name="Kallberg Y."/>
            <person name="Tangrot J."/>
            <person name="Rosling A."/>
        </authorList>
    </citation>
    <scope>NUCLEOTIDE SEQUENCE</scope>
    <source>
        <strain evidence="1">MA461A</strain>
    </source>
</reference>
<comment type="caution">
    <text evidence="1">The sequence shown here is derived from an EMBL/GenBank/DDBJ whole genome shotgun (WGS) entry which is preliminary data.</text>
</comment>
<dbReference type="Proteomes" id="UP000789920">
    <property type="component" value="Unassembled WGS sequence"/>
</dbReference>
<protein>
    <submittedName>
        <fullName evidence="1">28634_t:CDS:1</fullName>
    </submittedName>
</protein>
<feature type="non-terminal residue" evidence="1">
    <location>
        <position position="1"/>
    </location>
</feature>
<accession>A0ACA9PEE5</accession>
<proteinExistence type="predicted"/>
<sequence length="133" mass="15581">AFCRRLRLDPERAHQAACFFYVTQDEKGLKAVKNLLNSFLCHLHLIQSIELVNIQELDNILQGTEIVEKIMVEMIFFQVINGTSIGFLIQELSYIDPIQVTIDPRPYSQTDTLEKKFEQTFQKLLQSTRYRSR</sequence>
<dbReference type="EMBL" id="CAJVQC010019217">
    <property type="protein sequence ID" value="CAG8699471.1"/>
    <property type="molecule type" value="Genomic_DNA"/>
</dbReference>
<organism evidence="1 2">
    <name type="scientific">Racocetra persica</name>
    <dbReference type="NCBI Taxonomy" id="160502"/>
    <lineage>
        <taxon>Eukaryota</taxon>
        <taxon>Fungi</taxon>
        <taxon>Fungi incertae sedis</taxon>
        <taxon>Mucoromycota</taxon>
        <taxon>Glomeromycotina</taxon>
        <taxon>Glomeromycetes</taxon>
        <taxon>Diversisporales</taxon>
        <taxon>Gigasporaceae</taxon>
        <taxon>Racocetra</taxon>
    </lineage>
</organism>
<evidence type="ECO:0000313" key="2">
    <source>
        <dbReference type="Proteomes" id="UP000789920"/>
    </source>
</evidence>
<gene>
    <name evidence="1" type="ORF">RPERSI_LOCUS9951</name>
</gene>
<keyword evidence="2" id="KW-1185">Reference proteome</keyword>